<reference evidence="2" key="1">
    <citation type="submission" date="2021-02" db="EMBL/GenBank/DDBJ databases">
        <authorList>
            <person name="Dougan E. K."/>
            <person name="Rhodes N."/>
            <person name="Thang M."/>
            <person name="Chan C."/>
        </authorList>
    </citation>
    <scope>NUCLEOTIDE SEQUENCE</scope>
</reference>
<comment type="caution">
    <text evidence="2">The sequence shown here is derived from an EMBL/GenBank/DDBJ whole genome shotgun (WGS) entry which is preliminary data.</text>
</comment>
<organism evidence="2 3">
    <name type="scientific">Symbiodinium natans</name>
    <dbReference type="NCBI Taxonomy" id="878477"/>
    <lineage>
        <taxon>Eukaryota</taxon>
        <taxon>Sar</taxon>
        <taxon>Alveolata</taxon>
        <taxon>Dinophyceae</taxon>
        <taxon>Suessiales</taxon>
        <taxon>Symbiodiniaceae</taxon>
        <taxon>Symbiodinium</taxon>
    </lineage>
</organism>
<evidence type="ECO:0000313" key="2">
    <source>
        <dbReference type="EMBL" id="CAE7196745.1"/>
    </source>
</evidence>
<protein>
    <submittedName>
        <fullName evidence="2">Uncharacterized protein</fullName>
    </submittedName>
</protein>
<evidence type="ECO:0000256" key="1">
    <source>
        <dbReference type="SAM" id="MobiDB-lite"/>
    </source>
</evidence>
<dbReference type="Proteomes" id="UP000604046">
    <property type="component" value="Unassembled WGS sequence"/>
</dbReference>
<keyword evidence="3" id="KW-1185">Reference proteome</keyword>
<name>A0A812J563_9DINO</name>
<dbReference type="EMBL" id="CAJNDS010000352">
    <property type="protein sequence ID" value="CAE7196745.1"/>
    <property type="molecule type" value="Genomic_DNA"/>
</dbReference>
<accession>A0A812J563</accession>
<sequence>MPWSPRLAKGAAGRTGAAAGAAGCTGWSAAQALGGRRKKAARATETAAHIAHTETPLVHCFVLGGARLDASALKQHFPCSRFRPSGHAAHPASSSSLKCSARNRYRTS</sequence>
<feature type="compositionally biased region" description="Low complexity" evidence="1">
    <location>
        <begin position="85"/>
        <end position="96"/>
    </location>
</feature>
<evidence type="ECO:0000313" key="3">
    <source>
        <dbReference type="Proteomes" id="UP000604046"/>
    </source>
</evidence>
<feature type="region of interest" description="Disordered" evidence="1">
    <location>
        <begin position="83"/>
        <end position="108"/>
    </location>
</feature>
<gene>
    <name evidence="2" type="ORF">SNAT2548_LOCUS5514</name>
</gene>
<dbReference type="AlphaFoldDB" id="A0A812J563"/>
<proteinExistence type="predicted"/>